<evidence type="ECO:0000313" key="3">
    <source>
        <dbReference type="Proteomes" id="UP000243205"/>
    </source>
</evidence>
<dbReference type="OrthoDB" id="9791419at2"/>
<dbReference type="Proteomes" id="UP000243205">
    <property type="component" value="Unassembled WGS sequence"/>
</dbReference>
<feature type="signal peptide" evidence="1">
    <location>
        <begin position="1"/>
        <end position="22"/>
    </location>
</feature>
<evidence type="ECO:0000313" key="2">
    <source>
        <dbReference type="EMBL" id="SDE63700.1"/>
    </source>
</evidence>
<dbReference type="STRING" id="57664.SAMN05661003_1215"/>
<organism evidence="2 3">
    <name type="scientific">Desulfuromonas thiophila</name>
    <dbReference type="NCBI Taxonomy" id="57664"/>
    <lineage>
        <taxon>Bacteria</taxon>
        <taxon>Pseudomonadati</taxon>
        <taxon>Thermodesulfobacteriota</taxon>
        <taxon>Desulfuromonadia</taxon>
        <taxon>Desulfuromonadales</taxon>
        <taxon>Desulfuromonadaceae</taxon>
        <taxon>Desulfuromonas</taxon>
    </lineage>
</organism>
<keyword evidence="3" id="KW-1185">Reference proteome</keyword>
<name>A0A1G7EJ41_9BACT</name>
<protein>
    <submittedName>
        <fullName evidence="2">Serine/threonine protein kinase</fullName>
    </submittedName>
</protein>
<proteinExistence type="predicted"/>
<keyword evidence="1" id="KW-0732">Signal</keyword>
<dbReference type="GO" id="GO:0004674">
    <property type="term" value="F:protein serine/threonine kinase activity"/>
    <property type="evidence" value="ECO:0007669"/>
    <property type="project" value="UniProtKB-KW"/>
</dbReference>
<dbReference type="EMBL" id="FNAQ01000021">
    <property type="protein sequence ID" value="SDE63700.1"/>
    <property type="molecule type" value="Genomic_DNA"/>
</dbReference>
<evidence type="ECO:0000256" key="1">
    <source>
        <dbReference type="SAM" id="SignalP"/>
    </source>
</evidence>
<reference evidence="3" key="1">
    <citation type="submission" date="2016-10" db="EMBL/GenBank/DDBJ databases">
        <authorList>
            <person name="Varghese N."/>
            <person name="Submissions S."/>
        </authorList>
    </citation>
    <scope>NUCLEOTIDE SEQUENCE [LARGE SCALE GENOMIC DNA]</scope>
    <source>
        <strain evidence="3">DSM 8987</strain>
    </source>
</reference>
<gene>
    <name evidence="2" type="ORF">SAMN05661003_1215</name>
</gene>
<accession>A0A1G7EJ41</accession>
<dbReference type="AlphaFoldDB" id="A0A1G7EJ41"/>
<feature type="chain" id="PRO_5017179523" evidence="1">
    <location>
        <begin position="23"/>
        <end position="440"/>
    </location>
</feature>
<keyword evidence="2" id="KW-0418">Kinase</keyword>
<dbReference type="RefSeq" id="WP_092080369.1">
    <property type="nucleotide sequence ID" value="NZ_CALFZY010000036.1"/>
</dbReference>
<sequence length="440" mass="48787">MRVVFCLFLLLALLPLTTLATAGSVQTLVVSAEGLADPQAAIYQKDRGLLIDDLRADARRQAVEKAVGVLVDSSTLVENYALVQDRVLTKSQGLIKQILKESEPFVGDDGFMHLLIKAEVYLADVRTALEELGRHERRELIRQQGNPRIEVQVVVRDTERGGDANAERSFVAENVLKEHFGAFGYRVWAAGESGVQSADFAVEGEARFKALSARLPASGLTVTKHALTSWSVKCLNLQSGEEIYFNNKVPKGRSWNDEEQALEEIGRMIGEEFSRDFFTDHLMQPSKLFFLQLTGLPDYDSATQLKREFIGLRSVLNVDLREFNAEGTSLFEIDFGGSRQNFVEAIQTQLLEPLNRKFGQPVFSLRAARGETVTVAFISPEPASAVHQTLDQQLPAALYAAAPERLQALIKDESTRERLQAVQPQATLALPAAQAQVRDF</sequence>
<keyword evidence="2" id="KW-0808">Transferase</keyword>
<keyword evidence="2" id="KW-0723">Serine/threonine-protein kinase</keyword>